<comment type="caution">
    <text evidence="1">The sequence shown here is derived from an EMBL/GenBank/DDBJ whole genome shotgun (WGS) entry which is preliminary data.</text>
</comment>
<evidence type="ECO:0000313" key="2">
    <source>
        <dbReference type="Proteomes" id="UP001523392"/>
    </source>
</evidence>
<accession>A0ABT1D6M3</accession>
<name>A0ABT1D6M3_9PROT</name>
<sequence>MADRRLARTGLNGRVPFRLGRGSVQDEHARISAQLANLAGAEAAALFATPVVTLGNGSADGSVEWLTPLPGEIAPLANLDAAARQAAEERLRRLLGRLLPLLADADVGNWLRRALVGPGAASIYVVGGQPVLTEWGLGRPGMAETPQALEQAMRAGLGAFLPAAPAAAAAPSPVAAVPPPA</sequence>
<proteinExistence type="predicted"/>
<reference evidence="1 2" key="1">
    <citation type="submission" date="2021-12" db="EMBL/GenBank/DDBJ databases">
        <title>Siccirubricoccus leaddurans sp. nov., a high concentration Zn2+ tolerance bacterium.</title>
        <authorList>
            <person name="Cao Y."/>
        </authorList>
    </citation>
    <scope>NUCLEOTIDE SEQUENCE [LARGE SCALE GENOMIC DNA]</scope>
    <source>
        <strain evidence="1 2">KC 17139</strain>
    </source>
</reference>
<protein>
    <submittedName>
        <fullName evidence="1">Uncharacterized protein</fullName>
    </submittedName>
</protein>
<dbReference type="EMBL" id="JAFIRR010000098">
    <property type="protein sequence ID" value="MCO6417578.1"/>
    <property type="molecule type" value="Genomic_DNA"/>
</dbReference>
<keyword evidence="2" id="KW-1185">Reference proteome</keyword>
<evidence type="ECO:0000313" key="1">
    <source>
        <dbReference type="EMBL" id="MCO6417578.1"/>
    </source>
</evidence>
<organism evidence="1 2">
    <name type="scientific">Siccirubricoccus soli</name>
    <dbReference type="NCBI Taxonomy" id="2899147"/>
    <lineage>
        <taxon>Bacteria</taxon>
        <taxon>Pseudomonadati</taxon>
        <taxon>Pseudomonadota</taxon>
        <taxon>Alphaproteobacteria</taxon>
        <taxon>Acetobacterales</taxon>
        <taxon>Roseomonadaceae</taxon>
        <taxon>Siccirubricoccus</taxon>
    </lineage>
</organism>
<feature type="non-terminal residue" evidence="1">
    <location>
        <position position="181"/>
    </location>
</feature>
<dbReference type="Proteomes" id="UP001523392">
    <property type="component" value="Unassembled WGS sequence"/>
</dbReference>
<gene>
    <name evidence="1" type="ORF">JYK14_15620</name>
</gene>